<dbReference type="AlphaFoldDB" id="A0A2S0PAJ6"/>
<feature type="region of interest" description="Disordered" evidence="1">
    <location>
        <begin position="23"/>
        <end position="46"/>
    </location>
</feature>
<evidence type="ECO:0000313" key="4">
    <source>
        <dbReference type="Proteomes" id="UP000244173"/>
    </source>
</evidence>
<protein>
    <submittedName>
        <fullName evidence="3">Outer membrane protein assembly factor BamC</fullName>
    </submittedName>
</protein>
<evidence type="ECO:0000256" key="1">
    <source>
        <dbReference type="SAM" id="MobiDB-lite"/>
    </source>
</evidence>
<organism evidence="3 4">
    <name type="scientific">Microvirgula aerodenitrificans</name>
    <dbReference type="NCBI Taxonomy" id="57480"/>
    <lineage>
        <taxon>Bacteria</taxon>
        <taxon>Pseudomonadati</taxon>
        <taxon>Pseudomonadota</taxon>
        <taxon>Betaproteobacteria</taxon>
        <taxon>Neisseriales</taxon>
        <taxon>Aquaspirillaceae</taxon>
        <taxon>Microvirgula</taxon>
    </lineage>
</organism>
<evidence type="ECO:0000256" key="2">
    <source>
        <dbReference type="SAM" id="SignalP"/>
    </source>
</evidence>
<dbReference type="OrthoDB" id="5291099at2"/>
<sequence length="387" mass="42720">MKRRHLIPLLIATASIAACSSTTEGGKSKIDYQSDTPAPKRTLEVPPDLTAPDLTNNFALPSGGVTARGLASQQQSQQSQQSAIAAGTAQVAASPSANLKIERAGTQRWLVVSGKSAEQLWPQVREFWQDNGFVLKRDEPQVGIMETDWAENRAKIPQDGLRNLLSKVGLDGLYSTPERDRFRTRFERHGSDVEIYISHRGMVESFTEGKNDTKWQSRPDDPELEAEFLSRLMVTLGADEKKAKDAVEQAAQPKSQQAAGSRARVDGDSVVVDDGFDRAWRRTGLALDRTGLIVTDRDRTAGTYFVRPAKSDADSKGDDDSGFWSSLAFWRDKPDTRSKVSQEFSYRVVVKQVSDNESRVSLLDPNGQPVDGKVRDAALQKLATQLR</sequence>
<dbReference type="STRING" id="1122240.GCA_000620105_00069"/>
<dbReference type="PROSITE" id="PS51257">
    <property type="entry name" value="PROKAR_LIPOPROTEIN"/>
    <property type="match status" value="1"/>
</dbReference>
<dbReference type="KEGG" id="maer:DAI18_10165"/>
<evidence type="ECO:0000313" key="3">
    <source>
        <dbReference type="EMBL" id="AVY94365.1"/>
    </source>
</evidence>
<keyword evidence="2" id="KW-0732">Signal</keyword>
<dbReference type="EMBL" id="CP028519">
    <property type="protein sequence ID" value="AVY94365.1"/>
    <property type="molecule type" value="Genomic_DNA"/>
</dbReference>
<proteinExistence type="predicted"/>
<accession>A0A2S0PAJ6</accession>
<dbReference type="RefSeq" id="WP_028497607.1">
    <property type="nucleotide sequence ID" value="NZ_CALFSO010000054.1"/>
</dbReference>
<name>A0A2S0PAJ6_9NEIS</name>
<dbReference type="Pfam" id="PF06804">
    <property type="entry name" value="Lipoprotein_18"/>
    <property type="match status" value="1"/>
</dbReference>
<feature type="signal peptide" evidence="2">
    <location>
        <begin position="1"/>
        <end position="20"/>
    </location>
</feature>
<dbReference type="InterPro" id="IPR042268">
    <property type="entry name" value="BamC_C"/>
</dbReference>
<dbReference type="InterPro" id="IPR010653">
    <property type="entry name" value="NlpB/DapX"/>
</dbReference>
<keyword evidence="4" id="KW-1185">Reference proteome</keyword>
<dbReference type="Gene3D" id="3.30.310.170">
    <property type="entry name" value="Outer membrane protein assembly factor BamC"/>
    <property type="match status" value="1"/>
</dbReference>
<feature type="chain" id="PRO_5015640607" evidence="2">
    <location>
        <begin position="21"/>
        <end position="387"/>
    </location>
</feature>
<reference evidence="3 4" key="1">
    <citation type="submission" date="2018-04" db="EMBL/GenBank/DDBJ databases">
        <title>Denitrifier Microvirgula.</title>
        <authorList>
            <person name="Anderson E."/>
            <person name="Jang J."/>
            <person name="Ishii S."/>
        </authorList>
    </citation>
    <scope>NUCLEOTIDE SEQUENCE [LARGE SCALE GENOMIC DNA]</scope>
    <source>
        <strain evidence="3 4">BE2.4</strain>
    </source>
</reference>
<gene>
    <name evidence="3" type="ORF">DAI18_10165</name>
</gene>
<dbReference type="Proteomes" id="UP000244173">
    <property type="component" value="Chromosome"/>
</dbReference>